<gene>
    <name evidence="1" type="ORF">GGQ93_002356</name>
</gene>
<dbReference type="Proteomes" id="UP000527324">
    <property type="component" value="Unassembled WGS sequence"/>
</dbReference>
<organism evidence="1 2">
    <name type="scientific">Brevundimonas aurantiaca</name>
    <dbReference type="NCBI Taxonomy" id="74316"/>
    <lineage>
        <taxon>Bacteria</taxon>
        <taxon>Pseudomonadati</taxon>
        <taxon>Pseudomonadota</taxon>
        <taxon>Alphaproteobacteria</taxon>
        <taxon>Caulobacterales</taxon>
        <taxon>Caulobacteraceae</taxon>
        <taxon>Brevundimonas</taxon>
    </lineage>
</organism>
<evidence type="ECO:0000313" key="1">
    <source>
        <dbReference type="EMBL" id="MBB5740637.1"/>
    </source>
</evidence>
<dbReference type="AlphaFoldDB" id="A0A7W9F903"/>
<sequence length="196" mass="21621">MSILLVLVLYLQASSQVARPAPVDDLETCPAVPNEANAERDWEDFEFSTDKPGSPMWYADLGCYRRAAEASRECLTRGPLLGVRESAISHLHMARYLAFAGDEAGAALALGGARRSDQRTAAEIALDWNAYVEGLYGFLVKDRGLLDARLETLRTSPNEGDRYNGRNLSWLSRCFERTYMEAQTDAACAVEPGPAR</sequence>
<dbReference type="RefSeq" id="WP_183217185.1">
    <property type="nucleotide sequence ID" value="NZ_CAJFZW010000047.1"/>
</dbReference>
<comment type="caution">
    <text evidence="1">The sequence shown here is derived from an EMBL/GenBank/DDBJ whole genome shotgun (WGS) entry which is preliminary data.</text>
</comment>
<accession>A0A7W9F903</accession>
<protein>
    <submittedName>
        <fullName evidence="1">Uncharacterized protein</fullName>
    </submittedName>
</protein>
<evidence type="ECO:0000313" key="2">
    <source>
        <dbReference type="Proteomes" id="UP000527324"/>
    </source>
</evidence>
<keyword evidence="2" id="KW-1185">Reference proteome</keyword>
<name>A0A7W9F903_9CAUL</name>
<proteinExistence type="predicted"/>
<dbReference type="EMBL" id="JACHOQ010000005">
    <property type="protein sequence ID" value="MBB5740637.1"/>
    <property type="molecule type" value="Genomic_DNA"/>
</dbReference>
<reference evidence="1 2" key="1">
    <citation type="submission" date="2020-08" db="EMBL/GenBank/DDBJ databases">
        <title>Genomic Encyclopedia of Type Strains, Phase IV (KMG-IV): sequencing the most valuable type-strain genomes for metagenomic binning, comparative biology and taxonomic classification.</title>
        <authorList>
            <person name="Goeker M."/>
        </authorList>
    </citation>
    <scope>NUCLEOTIDE SEQUENCE [LARGE SCALE GENOMIC DNA]</scope>
    <source>
        <strain evidence="1 2">DSM 4731</strain>
    </source>
</reference>